<comment type="caution">
    <text evidence="8">The sequence shown here is derived from an EMBL/GenBank/DDBJ whole genome shotgun (WGS) entry which is preliminary data.</text>
</comment>
<dbReference type="GeneID" id="84573606"/>
<dbReference type="PROSITE" id="PS51093">
    <property type="entry name" value="PTS_EIIA_TYPE_1"/>
    <property type="match status" value="1"/>
</dbReference>
<dbReference type="Gene3D" id="2.70.70.10">
    <property type="entry name" value="Glucose Permease (Domain IIA)"/>
    <property type="match status" value="1"/>
</dbReference>
<proteinExistence type="predicted"/>
<dbReference type="EMBL" id="UARK01000011">
    <property type="protein sequence ID" value="SPW28591.1"/>
    <property type="molecule type" value="Genomic_DNA"/>
</dbReference>
<dbReference type="InterPro" id="IPR011055">
    <property type="entry name" value="Dup_hybrid_motif"/>
</dbReference>
<keyword evidence="5" id="KW-0598">Phosphotransferase system</keyword>
<organism evidence="8 9">
    <name type="scientific">Corynebacterium matruchotii</name>
    <dbReference type="NCBI Taxonomy" id="43768"/>
    <lineage>
        <taxon>Bacteria</taxon>
        <taxon>Bacillati</taxon>
        <taxon>Actinomycetota</taxon>
        <taxon>Actinomycetes</taxon>
        <taxon>Mycobacteriales</taxon>
        <taxon>Corynebacteriaceae</taxon>
        <taxon>Corynebacterium</taxon>
    </lineage>
</organism>
<dbReference type="PANTHER" id="PTHR45008:SF1">
    <property type="entry name" value="PTS SYSTEM GLUCOSE-SPECIFIC EIIA COMPONENT"/>
    <property type="match status" value="1"/>
</dbReference>
<accession>A0A448TIM3</accession>
<evidence type="ECO:0000256" key="2">
    <source>
        <dbReference type="ARBA" id="ARBA00022448"/>
    </source>
</evidence>
<evidence type="ECO:0000259" key="7">
    <source>
        <dbReference type="PROSITE" id="PS51093"/>
    </source>
</evidence>
<dbReference type="RefSeq" id="WP_040431689.1">
    <property type="nucleotide sequence ID" value="NZ_CAUUEQ010000087.1"/>
</dbReference>
<dbReference type="SUPFAM" id="SSF51261">
    <property type="entry name" value="Duplicated hybrid motif"/>
    <property type="match status" value="1"/>
</dbReference>
<keyword evidence="2" id="KW-0813">Transport</keyword>
<evidence type="ECO:0000256" key="3">
    <source>
        <dbReference type="ARBA" id="ARBA00022597"/>
    </source>
</evidence>
<keyword evidence="4" id="KW-0808">Transferase</keyword>
<comment type="subcellular location">
    <subcellularLocation>
        <location evidence="1">Cytoplasm</location>
    </subcellularLocation>
</comment>
<reference evidence="8 9" key="1">
    <citation type="submission" date="2018-06" db="EMBL/GenBank/DDBJ databases">
        <authorList>
            <consortium name="Pathogen Informatics"/>
            <person name="Doyle S."/>
        </authorList>
    </citation>
    <scope>NUCLEOTIDE SEQUENCE [LARGE SCALE GENOMIC DNA]</scope>
    <source>
        <strain evidence="8 9">NCTC10254</strain>
    </source>
</reference>
<dbReference type="AlphaFoldDB" id="A0A448TIM3"/>
<evidence type="ECO:0000256" key="6">
    <source>
        <dbReference type="ARBA" id="ARBA00022777"/>
    </source>
</evidence>
<keyword evidence="6" id="KW-0418">Kinase</keyword>
<dbReference type="GO" id="GO:0016301">
    <property type="term" value="F:kinase activity"/>
    <property type="evidence" value="ECO:0007669"/>
    <property type="project" value="UniProtKB-KW"/>
</dbReference>
<evidence type="ECO:0000313" key="8">
    <source>
        <dbReference type="EMBL" id="SPW28591.1"/>
    </source>
</evidence>
<keyword evidence="3" id="KW-0762">Sugar transport</keyword>
<feature type="domain" description="PTS EIIA type-1" evidence="7">
    <location>
        <begin position="208"/>
        <end position="324"/>
    </location>
</feature>
<sequence>MREIFVLNHVASSATNPRKVAQALADYEQSPSLTHFCVLLFIDPRDLPAKFFQDAPGKYSELTQLLTNRSKASKFLETRLKNGFPFNLTAMQLLYWVGVIRVTHAMYRSDIPGVLLGYQHQVMGLAGCGELAHARQLFHHLVAVQDAYGIEVAKVNVLQQHFAEFDNHAQHPDDAPTAETPPPTPSAEGLVVYSPFSGRLVPLSHVSDNNFARGLVGKGYAVEPNEGRLYAPVTGTVVAINSFGYAYTIKALNPNGAGGAEAGPEVTILIHIGIKTWKLSSKHFRVAVGVGEQVTAGDLLCEFDLDAINNAGGGDISSPVVITNYRASRSFKPAPKVSLPGHINAGDPLMIIPRNP</sequence>
<gene>
    <name evidence="8" type="primary">bglF_3</name>
    <name evidence="8" type="ORF">NCTC10254_01537</name>
</gene>
<evidence type="ECO:0000256" key="1">
    <source>
        <dbReference type="ARBA" id="ARBA00004496"/>
    </source>
</evidence>
<name>A0A448TIM3_9CORY</name>
<evidence type="ECO:0000256" key="5">
    <source>
        <dbReference type="ARBA" id="ARBA00022683"/>
    </source>
</evidence>
<dbReference type="GO" id="GO:0009401">
    <property type="term" value="P:phosphoenolpyruvate-dependent sugar phosphotransferase system"/>
    <property type="evidence" value="ECO:0007669"/>
    <property type="project" value="UniProtKB-KW"/>
</dbReference>
<dbReference type="InterPro" id="IPR001127">
    <property type="entry name" value="PTS_EIIA_1_perm"/>
</dbReference>
<evidence type="ECO:0000256" key="4">
    <source>
        <dbReference type="ARBA" id="ARBA00022679"/>
    </source>
</evidence>
<evidence type="ECO:0000313" key="9">
    <source>
        <dbReference type="Proteomes" id="UP000249886"/>
    </source>
</evidence>
<dbReference type="InterPro" id="IPR050890">
    <property type="entry name" value="PTS_EIIA_component"/>
</dbReference>
<protein>
    <submittedName>
        <fullName evidence="8">PTS system sucrose-specific transporter subunit IIBCA</fullName>
    </submittedName>
</protein>
<dbReference type="Proteomes" id="UP000249886">
    <property type="component" value="Unassembled WGS sequence"/>
</dbReference>
<dbReference type="Pfam" id="PF00358">
    <property type="entry name" value="PTS_EIIA_1"/>
    <property type="match status" value="1"/>
</dbReference>
<dbReference type="GO" id="GO:0005737">
    <property type="term" value="C:cytoplasm"/>
    <property type="evidence" value="ECO:0007669"/>
    <property type="project" value="UniProtKB-SubCell"/>
</dbReference>
<dbReference type="PANTHER" id="PTHR45008">
    <property type="entry name" value="PTS SYSTEM GLUCOSE-SPECIFIC EIIA COMPONENT"/>
    <property type="match status" value="1"/>
</dbReference>